<dbReference type="Pfam" id="PF12611">
    <property type="entry name" value="Flagellar_put"/>
    <property type="match status" value="1"/>
</dbReference>
<gene>
    <name evidence="1" type="ORF">P0M35_03780</name>
</gene>
<name>A0AAE3P031_9BACT</name>
<evidence type="ECO:0000313" key="2">
    <source>
        <dbReference type="Proteomes" id="UP001221302"/>
    </source>
</evidence>
<comment type="caution">
    <text evidence="1">The sequence shown here is derived from an EMBL/GenBank/DDBJ whole genome shotgun (WGS) entry which is preliminary data.</text>
</comment>
<sequence length="126" mass="14033">MAEINGISVPFIPIVGNDELTQKRIGRESTNQFDAIFKEELEKVKFSNHALKRLESRNIQLGENELSKIQDAIEKAEAKGSKDSLVLMDKTAFIINIPNRTVVTAIEVANSNENVFTNIDSVVFAI</sequence>
<dbReference type="RefSeq" id="WP_321535023.1">
    <property type="nucleotide sequence ID" value="NZ_JARGDL010000003.1"/>
</dbReference>
<dbReference type="AlphaFoldDB" id="A0AAE3P031"/>
<keyword evidence="1" id="KW-0282">Flagellum</keyword>
<proteinExistence type="predicted"/>
<dbReference type="Proteomes" id="UP001221302">
    <property type="component" value="Unassembled WGS sequence"/>
</dbReference>
<reference evidence="1" key="1">
    <citation type="submission" date="2023-03" db="EMBL/GenBank/DDBJ databases">
        <title>Stygiobacter electus gen. nov., sp. nov., facultatively anaerobic thermotolerant bacterium of the class Ignavibacteria from a well of Yessentuki mineral water deposit.</title>
        <authorList>
            <person name="Podosokorskaya O.A."/>
            <person name="Elcheninov A.G."/>
            <person name="Petrova N.F."/>
            <person name="Zavarzina D.G."/>
            <person name="Kublanov I.V."/>
            <person name="Merkel A.Y."/>
        </authorList>
    </citation>
    <scope>NUCLEOTIDE SEQUENCE</scope>
    <source>
        <strain evidence="1">09-Me</strain>
    </source>
</reference>
<organism evidence="1 2">
    <name type="scientific">Stygiobacter electus</name>
    <dbReference type="NCBI Taxonomy" id="3032292"/>
    <lineage>
        <taxon>Bacteria</taxon>
        <taxon>Pseudomonadati</taxon>
        <taxon>Ignavibacteriota</taxon>
        <taxon>Ignavibacteria</taxon>
        <taxon>Ignavibacteriales</taxon>
        <taxon>Melioribacteraceae</taxon>
        <taxon>Stygiobacter</taxon>
    </lineage>
</organism>
<keyword evidence="1" id="KW-0969">Cilium</keyword>
<keyword evidence="1" id="KW-0966">Cell projection</keyword>
<evidence type="ECO:0000313" key="1">
    <source>
        <dbReference type="EMBL" id="MDF1611257.1"/>
    </source>
</evidence>
<dbReference type="EMBL" id="JARGDL010000003">
    <property type="protein sequence ID" value="MDF1611257.1"/>
    <property type="molecule type" value="Genomic_DNA"/>
</dbReference>
<accession>A0AAE3P031</accession>
<dbReference type="InterPro" id="IPR013367">
    <property type="entry name" value="Flagellar_put"/>
</dbReference>
<dbReference type="NCBIfam" id="TIGR02530">
    <property type="entry name" value="flg_new"/>
    <property type="match status" value="1"/>
</dbReference>
<keyword evidence="2" id="KW-1185">Reference proteome</keyword>
<protein>
    <submittedName>
        <fullName evidence="1">Flagellar protein</fullName>
    </submittedName>
</protein>